<dbReference type="GeneID" id="118417646"/>
<evidence type="ECO:0000259" key="8">
    <source>
        <dbReference type="PROSITE" id="PS51392"/>
    </source>
</evidence>
<dbReference type="SUPFAM" id="SSF48403">
    <property type="entry name" value="Ankyrin repeat"/>
    <property type="match status" value="1"/>
</dbReference>
<evidence type="ECO:0000259" key="7">
    <source>
        <dbReference type="PROSITE" id="PS50011"/>
    </source>
</evidence>
<keyword evidence="4 5" id="KW-0040">ANK repeat</keyword>
<dbReference type="Gene3D" id="1.25.40.20">
    <property type="entry name" value="Ankyrin repeat-containing domain"/>
    <property type="match status" value="1"/>
</dbReference>
<feature type="region of interest" description="Disordered" evidence="6">
    <location>
        <begin position="743"/>
        <end position="894"/>
    </location>
</feature>
<evidence type="ECO:0000256" key="6">
    <source>
        <dbReference type="SAM" id="MobiDB-lite"/>
    </source>
</evidence>
<dbReference type="PROSITE" id="PS50088">
    <property type="entry name" value="ANK_REPEAT"/>
    <property type="match status" value="8"/>
</dbReference>
<keyword evidence="2" id="KW-0547">Nucleotide-binding</keyword>
<dbReference type="InterPro" id="IPR038357">
    <property type="entry name" value="KEN_sf"/>
</dbReference>
<reference evidence="10" key="2">
    <citation type="submission" date="2025-08" db="UniProtKB">
        <authorList>
            <consortium name="RefSeq"/>
        </authorList>
    </citation>
    <scope>IDENTIFICATION</scope>
    <source>
        <strain evidence="10">S238N-H82</strain>
        <tissue evidence="10">Testes</tissue>
    </source>
</reference>
<dbReference type="GO" id="GO:0004672">
    <property type="term" value="F:protein kinase activity"/>
    <property type="evidence" value="ECO:0007669"/>
    <property type="project" value="InterPro"/>
</dbReference>
<dbReference type="PROSITE" id="PS00108">
    <property type="entry name" value="PROTEIN_KINASE_ST"/>
    <property type="match status" value="1"/>
</dbReference>
<feature type="repeat" description="ANK" evidence="5">
    <location>
        <begin position="282"/>
        <end position="314"/>
    </location>
</feature>
<feature type="repeat" description="ANK" evidence="5">
    <location>
        <begin position="183"/>
        <end position="215"/>
    </location>
</feature>
<evidence type="ECO:0000256" key="3">
    <source>
        <dbReference type="ARBA" id="ARBA00022840"/>
    </source>
</evidence>
<dbReference type="SMART" id="SM00220">
    <property type="entry name" value="S_TKc"/>
    <property type="match status" value="1"/>
</dbReference>
<dbReference type="PANTHER" id="PTHR24189">
    <property type="entry name" value="MYOTROPHIN"/>
    <property type="match status" value="1"/>
</dbReference>
<name>A0A9J7LCF1_BRAFL</name>
<dbReference type="PROSITE" id="PS50297">
    <property type="entry name" value="ANK_REP_REGION"/>
    <property type="match status" value="7"/>
</dbReference>
<evidence type="ECO:0000256" key="1">
    <source>
        <dbReference type="ARBA" id="ARBA00022737"/>
    </source>
</evidence>
<dbReference type="SMART" id="SM00248">
    <property type="entry name" value="ANK"/>
    <property type="match status" value="10"/>
</dbReference>
<dbReference type="GO" id="GO:0006397">
    <property type="term" value="P:mRNA processing"/>
    <property type="evidence" value="ECO:0007669"/>
    <property type="project" value="InterPro"/>
</dbReference>
<dbReference type="Pfam" id="PF12796">
    <property type="entry name" value="Ank_2"/>
    <property type="match status" value="2"/>
</dbReference>
<feature type="domain" description="Protein kinase" evidence="7">
    <location>
        <begin position="926"/>
        <end position="1183"/>
    </location>
</feature>
<evidence type="ECO:0000256" key="2">
    <source>
        <dbReference type="ARBA" id="ARBA00022741"/>
    </source>
</evidence>
<keyword evidence="9" id="KW-1185">Reference proteome</keyword>
<dbReference type="Pfam" id="PF00069">
    <property type="entry name" value="Pkinase"/>
    <property type="match status" value="1"/>
</dbReference>
<dbReference type="Gene3D" id="1.10.510.10">
    <property type="entry name" value="Transferase(Phosphotransferase) domain 1"/>
    <property type="match status" value="1"/>
</dbReference>
<dbReference type="PANTHER" id="PTHR24189:SF50">
    <property type="entry name" value="ANKYRIN REPEAT AND SOCS BOX PROTEIN 2"/>
    <property type="match status" value="1"/>
</dbReference>
<dbReference type="Pfam" id="PF00023">
    <property type="entry name" value="Ank"/>
    <property type="match status" value="2"/>
</dbReference>
<feature type="compositionally biased region" description="Basic and acidic residues" evidence="6">
    <location>
        <begin position="767"/>
        <end position="802"/>
    </location>
</feature>
<dbReference type="PRINTS" id="PR01415">
    <property type="entry name" value="ANKYRIN"/>
</dbReference>
<feature type="repeat" description="ANK" evidence="5">
    <location>
        <begin position="51"/>
        <end position="83"/>
    </location>
</feature>
<evidence type="ECO:0000256" key="4">
    <source>
        <dbReference type="ARBA" id="ARBA00023043"/>
    </source>
</evidence>
<feature type="domain" description="KEN" evidence="8">
    <location>
        <begin position="1186"/>
        <end position="1315"/>
    </location>
</feature>
<dbReference type="InterPro" id="IPR008271">
    <property type="entry name" value="Ser/Thr_kinase_AS"/>
</dbReference>
<evidence type="ECO:0000313" key="10">
    <source>
        <dbReference type="RefSeq" id="XP_035679155.1"/>
    </source>
</evidence>
<keyword evidence="1" id="KW-0677">Repeat</keyword>
<dbReference type="InterPro" id="IPR000719">
    <property type="entry name" value="Prot_kinase_dom"/>
</dbReference>
<feature type="repeat" description="ANK" evidence="5">
    <location>
        <begin position="249"/>
        <end position="281"/>
    </location>
</feature>
<dbReference type="InterPro" id="IPR050745">
    <property type="entry name" value="Multifunctional_regulatory"/>
</dbReference>
<dbReference type="GO" id="GO:0004540">
    <property type="term" value="F:RNA nuclease activity"/>
    <property type="evidence" value="ECO:0007669"/>
    <property type="project" value="InterPro"/>
</dbReference>
<dbReference type="PROSITE" id="PS50011">
    <property type="entry name" value="PROTEIN_KINASE_DOM"/>
    <property type="match status" value="1"/>
</dbReference>
<dbReference type="Gene3D" id="1.20.1440.180">
    <property type="entry name" value="KEN domain"/>
    <property type="match status" value="1"/>
</dbReference>
<dbReference type="Proteomes" id="UP000001554">
    <property type="component" value="Chromosome 6"/>
</dbReference>
<dbReference type="InterPro" id="IPR036770">
    <property type="entry name" value="Ankyrin_rpt-contain_sf"/>
</dbReference>
<feature type="compositionally biased region" description="Basic and acidic residues" evidence="6">
    <location>
        <begin position="851"/>
        <end position="868"/>
    </location>
</feature>
<keyword evidence="3" id="KW-0067">ATP-binding</keyword>
<dbReference type="SUPFAM" id="SSF56112">
    <property type="entry name" value="Protein kinase-like (PK-like)"/>
    <property type="match status" value="1"/>
</dbReference>
<dbReference type="RefSeq" id="XP_035679155.1">
    <property type="nucleotide sequence ID" value="XM_035823262.1"/>
</dbReference>
<feature type="repeat" description="ANK" evidence="5">
    <location>
        <begin position="117"/>
        <end position="149"/>
    </location>
</feature>
<dbReference type="InterPro" id="IPR002110">
    <property type="entry name" value="Ankyrin_rpt"/>
</dbReference>
<gene>
    <name evidence="10" type="primary">LOC118417646</name>
</gene>
<feature type="compositionally biased region" description="Basic and acidic residues" evidence="6">
    <location>
        <begin position="819"/>
        <end position="843"/>
    </location>
</feature>
<feature type="repeat" description="ANK" evidence="5">
    <location>
        <begin position="84"/>
        <end position="116"/>
    </location>
</feature>
<dbReference type="PROSITE" id="PS51392">
    <property type="entry name" value="KEN"/>
    <property type="match status" value="1"/>
</dbReference>
<feature type="repeat" description="ANK" evidence="5">
    <location>
        <begin position="150"/>
        <end position="182"/>
    </location>
</feature>
<evidence type="ECO:0000313" key="9">
    <source>
        <dbReference type="Proteomes" id="UP000001554"/>
    </source>
</evidence>
<dbReference type="Pfam" id="PF06479">
    <property type="entry name" value="Ribonuc_2-5A"/>
    <property type="match status" value="1"/>
</dbReference>
<organism evidence="9 10">
    <name type="scientific">Branchiostoma floridae</name>
    <name type="common">Florida lancelet</name>
    <name type="synonym">Amphioxus</name>
    <dbReference type="NCBI Taxonomy" id="7739"/>
    <lineage>
        <taxon>Eukaryota</taxon>
        <taxon>Metazoa</taxon>
        <taxon>Chordata</taxon>
        <taxon>Cephalochordata</taxon>
        <taxon>Leptocardii</taxon>
        <taxon>Amphioxiformes</taxon>
        <taxon>Branchiostomatidae</taxon>
        <taxon>Branchiostoma</taxon>
    </lineage>
</organism>
<dbReference type="InterPro" id="IPR010513">
    <property type="entry name" value="KEN_dom"/>
</dbReference>
<evidence type="ECO:0000256" key="5">
    <source>
        <dbReference type="PROSITE-ProRule" id="PRU00023"/>
    </source>
</evidence>
<protein>
    <submittedName>
        <fullName evidence="10">Uncharacterized protein LOC118417646 isoform X2</fullName>
    </submittedName>
</protein>
<dbReference type="GO" id="GO:0005524">
    <property type="term" value="F:ATP binding"/>
    <property type="evidence" value="ECO:0007669"/>
    <property type="project" value="UniProtKB-KW"/>
</dbReference>
<feature type="repeat" description="ANK" evidence="5">
    <location>
        <begin position="216"/>
        <end position="248"/>
    </location>
</feature>
<proteinExistence type="predicted"/>
<feature type="compositionally biased region" description="Basic and acidic residues" evidence="6">
    <location>
        <begin position="879"/>
        <end position="888"/>
    </location>
</feature>
<sequence length="1315" mass="147377">MASGSDPALFKFVPSQQDCEHFLEAVYAGNERVIKNTLVGGIDVNAVSMKDGTTPLMIAACKGRPEIVSLLLRGGADVHQCNKDGYTALMMAAGYGNSTVVFQLLANGADVNYCNKTHENALVVAVSRGHSVVVSQLLAAGADVNHLNREGSNMLHLAATAGQDAVVAYLLAEGADINHINKDGFTPLMMAAGKGSVAVLTQLLAAGVNVNYANKEGNTALLLGVHQGDDEVVRELILSGANVNHINKNGLTALTVAAIQGHAKIVKILINHGADVNHQTPDGLDALMVACNKNHSRIVSLLLRADADITHRDKSGMTALMNAMSHGLDTIVFHLLLSGYYSPDHVEEAMMMMLDEQSQAIFPTLIKTCGEMLDPLVRRLLDYETTPPHRKLIILQRMCVADPKLFLPALNRQRCVSHLIELIRNPDYNNNDAVVEQSIRIIWEVLSGQQKIVAEKAINQLLDAQGTEVLWSLIDRHTKTNITLALLCVTLLCLLARAPRGQQFLKGEDNQYFFGQEIPRMLTFVKDAKATEAFKKFVRTIEHVLVVYPTMFPSLLEVSMRLSLDLLEIEIMGVLVLAMVGCLETHGDTVRTELRKLPHNNLLNSVVDLLNMAYIQTDVLGQEVSKLAMLTLQHLDRPVAEKAVKRIKRECKTYSETWLPLTIKAYPGLADMYMQLGMEPSAACLAAAMEVGNEEWVQRLREFCYHPMLDVYLDMLGCNKPCVKLVAQFRTERQEQAQAMEAELLAEESEKTPVGKKRKKRRKKPKGKGEKEDTVKGVSEEKEPPVEPAKEEVPKKSVETTVKKMPNVEGAYSRKQKRRQEEAARAKEAAEKAEAAGEDKNTEDSQEASADGEKTQTAEEKSADGEKDAEGEEGSAGPDAEKKEEKKKPNLPWLSRSKRWAQQLEDLACMDPALRRQVDALHMCTKGKDFLIAKGSDGTYVYLGIMNDGTEVAVKRIHEDNFQFMKNECELLRLAELDEEYIIKYKYFTEDETFGYLAMELCEYTLEDYVHRLAEQGELQRLAPKIISQIMKGLQTLHEQPRAILHRDLKPANVLIDVKGRVRLADFGNSRLLEERQTTLYTNTAGTRCWRAKETLDYCSEQACRKESDIQAAGMIAFFVLTGGQHPFGDLEQPFAVEVRIMQGRHDLGPIKDPVASHMLDWMLQEDYTKRPDCNQVLSHPFLWDVDKRVLFLGRVGNEAEVESREANCAVLREINLHKNKICKKDWTQVVDQDLLSEMSKQRRYNSSVGDLLRLIRNSQQHFKDLPREVRERVSDEDFLNLFPSLLPYVYDIIGKSSGTDDDWTQRRNLKMFFN</sequence>
<accession>A0A9J7LCF1</accession>
<feature type="compositionally biased region" description="Basic residues" evidence="6">
    <location>
        <begin position="754"/>
        <end position="766"/>
    </location>
</feature>
<reference evidence="9" key="1">
    <citation type="journal article" date="2020" name="Nat. Ecol. Evol.">
        <title>Deeply conserved synteny resolves early events in vertebrate evolution.</title>
        <authorList>
            <person name="Simakov O."/>
            <person name="Marletaz F."/>
            <person name="Yue J.X."/>
            <person name="O'Connell B."/>
            <person name="Jenkins J."/>
            <person name="Brandt A."/>
            <person name="Calef R."/>
            <person name="Tung C.H."/>
            <person name="Huang T.K."/>
            <person name="Schmutz J."/>
            <person name="Satoh N."/>
            <person name="Yu J.K."/>
            <person name="Putnam N.H."/>
            <person name="Green R.E."/>
            <person name="Rokhsar D.S."/>
        </authorList>
    </citation>
    <scope>NUCLEOTIDE SEQUENCE [LARGE SCALE GENOMIC DNA]</scope>
    <source>
        <strain evidence="9">S238N-H82</strain>
    </source>
</reference>
<dbReference type="InterPro" id="IPR011009">
    <property type="entry name" value="Kinase-like_dom_sf"/>
</dbReference>